<dbReference type="InterPro" id="IPR003836">
    <property type="entry name" value="Glucokinase"/>
</dbReference>
<keyword evidence="2 4" id="KW-0418">Kinase</keyword>
<reference evidence="5" key="1">
    <citation type="submission" date="2017-09" db="EMBL/GenBank/DDBJ databases">
        <authorList>
            <person name="Regsiter A."/>
            <person name="William W."/>
        </authorList>
    </citation>
    <scope>NUCLEOTIDE SEQUENCE [LARGE SCALE GENOMIC DNA]</scope>
    <source>
        <strain evidence="5">500-1</strain>
    </source>
</reference>
<dbReference type="GO" id="GO:0006096">
    <property type="term" value="P:glycolytic process"/>
    <property type="evidence" value="ECO:0007669"/>
    <property type="project" value="InterPro"/>
</dbReference>
<dbReference type="Gene3D" id="3.30.420.40">
    <property type="match status" value="1"/>
</dbReference>
<evidence type="ECO:0000256" key="1">
    <source>
        <dbReference type="ARBA" id="ARBA00022679"/>
    </source>
</evidence>
<name>A0A2C8F412_9BACT</name>
<dbReference type="InterPro" id="IPR043129">
    <property type="entry name" value="ATPase_NBD"/>
</dbReference>
<organism evidence="4 5">
    <name type="scientific">Pseudodesulfovibrio profundus</name>
    <dbReference type="NCBI Taxonomy" id="57320"/>
    <lineage>
        <taxon>Bacteria</taxon>
        <taxon>Pseudomonadati</taxon>
        <taxon>Thermodesulfobacteriota</taxon>
        <taxon>Desulfovibrionia</taxon>
        <taxon>Desulfovibrionales</taxon>
        <taxon>Desulfovibrionaceae</taxon>
    </lineage>
</organism>
<sequence>MTPFFFDDICYRSAHGGCVTMVKILAADIGGTNSRFAVFESTDGELKMEDSIWLQTHDVESFPLLLEQLWDSDFSGTPGSFDSITLAVAGAVSHERKSRYLPNIPWEIDLDEVDFGTSNAALINDFAAQAYACRTSAINDSHTIQKGEAEPDSVIAVIGAGTGLGYSALLPSKSEWTALASEGGHMAFPFNGQEEFAYAEFNRRESKRNWPEGDSVVTGLGLRLLHKYLTGNDLSPKEISEVVTPESETTKWYARFYGRACRDWALSTMCYGGIYIAGGIASKNKLFVDSPDFLAEFHNSHVYESFLHTVPVILNVNEESGLYGAAFYASQLRKSR</sequence>
<keyword evidence="5" id="KW-1185">Reference proteome</keyword>
<evidence type="ECO:0000313" key="5">
    <source>
        <dbReference type="Proteomes" id="UP000219215"/>
    </source>
</evidence>
<evidence type="ECO:0000313" key="4">
    <source>
        <dbReference type="EMBL" id="SOB57146.1"/>
    </source>
</evidence>
<dbReference type="GO" id="GO:0005524">
    <property type="term" value="F:ATP binding"/>
    <property type="evidence" value="ECO:0007669"/>
    <property type="project" value="InterPro"/>
</dbReference>
<dbReference type="GO" id="GO:0004340">
    <property type="term" value="F:glucokinase activity"/>
    <property type="evidence" value="ECO:0007669"/>
    <property type="project" value="InterPro"/>
</dbReference>
<dbReference type="GO" id="GO:0005536">
    <property type="term" value="F:D-glucose binding"/>
    <property type="evidence" value="ECO:0007669"/>
    <property type="project" value="InterPro"/>
</dbReference>
<evidence type="ECO:0000256" key="3">
    <source>
        <dbReference type="RuleBase" id="RU004046"/>
    </source>
</evidence>
<dbReference type="CDD" id="cd24008">
    <property type="entry name" value="ASKHA_NBD_GLK"/>
    <property type="match status" value="1"/>
</dbReference>
<keyword evidence="1" id="KW-0808">Transferase</keyword>
<gene>
    <name evidence="4" type="ORF">DPRO_0267</name>
</gene>
<evidence type="ECO:0000256" key="2">
    <source>
        <dbReference type="ARBA" id="ARBA00022777"/>
    </source>
</evidence>
<protein>
    <submittedName>
        <fullName evidence="4">Glucokinase</fullName>
    </submittedName>
</protein>
<dbReference type="Gene3D" id="3.40.367.20">
    <property type="match status" value="1"/>
</dbReference>
<comment type="similarity">
    <text evidence="3">Belongs to the bacterial glucokinase family.</text>
</comment>
<dbReference type="Proteomes" id="UP000219215">
    <property type="component" value="Chromosome DPRO"/>
</dbReference>
<dbReference type="AlphaFoldDB" id="A0A2C8F412"/>
<dbReference type="Pfam" id="PF02685">
    <property type="entry name" value="Glucokinase"/>
    <property type="match status" value="1"/>
</dbReference>
<proteinExistence type="inferred from homology"/>
<dbReference type="EMBL" id="LT907975">
    <property type="protein sequence ID" value="SOB57146.1"/>
    <property type="molecule type" value="Genomic_DNA"/>
</dbReference>
<dbReference type="PANTHER" id="PTHR47363:SF1">
    <property type="entry name" value="GLUCOKINASE"/>
    <property type="match status" value="1"/>
</dbReference>
<dbReference type="KEGG" id="pprf:DPRO_0267"/>
<accession>A0A2C8F412</accession>
<dbReference type="SUPFAM" id="SSF53067">
    <property type="entry name" value="Actin-like ATPase domain"/>
    <property type="match status" value="1"/>
</dbReference>
<dbReference type="PANTHER" id="PTHR47363">
    <property type="entry name" value="GLUCOKINASE"/>
    <property type="match status" value="1"/>
</dbReference>